<dbReference type="EMBL" id="CAUEEQ010040047">
    <property type="protein sequence ID" value="CAJ0955371.1"/>
    <property type="molecule type" value="Genomic_DNA"/>
</dbReference>
<evidence type="ECO:0000313" key="2">
    <source>
        <dbReference type="EMBL" id="CAJ0955371.1"/>
    </source>
</evidence>
<evidence type="ECO:0000256" key="1">
    <source>
        <dbReference type="SAM" id="Phobius"/>
    </source>
</evidence>
<comment type="caution">
    <text evidence="2">The sequence shown here is derived from an EMBL/GenBank/DDBJ whole genome shotgun (WGS) entry which is preliminary data.</text>
</comment>
<keyword evidence="1" id="KW-1133">Transmembrane helix</keyword>
<dbReference type="Proteomes" id="UP001176940">
    <property type="component" value="Unassembled WGS sequence"/>
</dbReference>
<keyword evidence="3" id="KW-1185">Reference proteome</keyword>
<reference evidence="2" key="1">
    <citation type="submission" date="2023-07" db="EMBL/GenBank/DDBJ databases">
        <authorList>
            <person name="Stuckert A."/>
        </authorList>
    </citation>
    <scope>NUCLEOTIDE SEQUENCE</scope>
</reference>
<organism evidence="2 3">
    <name type="scientific">Ranitomeya imitator</name>
    <name type="common">mimic poison frog</name>
    <dbReference type="NCBI Taxonomy" id="111125"/>
    <lineage>
        <taxon>Eukaryota</taxon>
        <taxon>Metazoa</taxon>
        <taxon>Chordata</taxon>
        <taxon>Craniata</taxon>
        <taxon>Vertebrata</taxon>
        <taxon>Euteleostomi</taxon>
        <taxon>Amphibia</taxon>
        <taxon>Batrachia</taxon>
        <taxon>Anura</taxon>
        <taxon>Neobatrachia</taxon>
        <taxon>Hyloidea</taxon>
        <taxon>Dendrobatidae</taxon>
        <taxon>Dendrobatinae</taxon>
        <taxon>Ranitomeya</taxon>
    </lineage>
</organism>
<evidence type="ECO:0000313" key="3">
    <source>
        <dbReference type="Proteomes" id="UP001176940"/>
    </source>
</evidence>
<keyword evidence="1" id="KW-0472">Membrane</keyword>
<proteinExistence type="predicted"/>
<name>A0ABN9LZZ7_9NEOB</name>
<accession>A0ABN9LZZ7</accession>
<sequence>MFKQFIPTLKVHQPLLFRAQIPILFSFFLLKIYR</sequence>
<gene>
    <name evidence="2" type="ORF">RIMI_LOCUS15108854</name>
</gene>
<feature type="transmembrane region" description="Helical" evidence="1">
    <location>
        <begin position="15"/>
        <end position="33"/>
    </location>
</feature>
<protein>
    <submittedName>
        <fullName evidence="2">Uncharacterized protein</fullName>
    </submittedName>
</protein>
<keyword evidence="1" id="KW-0812">Transmembrane</keyword>